<name>A0A0U5CXP7_LIMRT</name>
<dbReference type="InterPro" id="IPR050748">
    <property type="entry name" value="Glycosyltrans_8_dom-fam"/>
</dbReference>
<dbReference type="AlphaFoldDB" id="A0A0U5CXP7"/>
<proteinExistence type="predicted"/>
<organism evidence="4">
    <name type="scientific">Limosilactobacillus reuteri</name>
    <name type="common">Lactobacillus reuteri</name>
    <dbReference type="NCBI Taxonomy" id="1598"/>
    <lineage>
        <taxon>Bacteria</taxon>
        <taxon>Bacillati</taxon>
        <taxon>Bacillota</taxon>
        <taxon>Bacilli</taxon>
        <taxon>Lactobacillales</taxon>
        <taxon>Lactobacillaceae</taxon>
        <taxon>Limosilactobacillus</taxon>
    </lineage>
</organism>
<dbReference type="GO" id="GO:0016757">
    <property type="term" value="F:glycosyltransferase activity"/>
    <property type="evidence" value="ECO:0007669"/>
    <property type="project" value="UniProtKB-KW"/>
</dbReference>
<dbReference type="Pfam" id="PF01501">
    <property type="entry name" value="Glyco_transf_8"/>
    <property type="match status" value="1"/>
</dbReference>
<evidence type="ECO:0000256" key="3">
    <source>
        <dbReference type="ARBA" id="ARBA00022723"/>
    </source>
</evidence>
<dbReference type="CDD" id="cd04194">
    <property type="entry name" value="GT8_A4GalT_like"/>
    <property type="match status" value="1"/>
</dbReference>
<dbReference type="GO" id="GO:0046872">
    <property type="term" value="F:metal ion binding"/>
    <property type="evidence" value="ECO:0007669"/>
    <property type="project" value="UniProtKB-KW"/>
</dbReference>
<evidence type="ECO:0000256" key="1">
    <source>
        <dbReference type="ARBA" id="ARBA00022676"/>
    </source>
</evidence>
<accession>A0A0U5CXP7</accession>
<dbReference type="EMBL" id="LN887307">
    <property type="protein sequence ID" value="CUR38069.1"/>
    <property type="molecule type" value="Genomic_DNA"/>
</dbReference>
<gene>
    <name evidence="4" type="ORF">LRLP16767_LR3C6_00021</name>
</gene>
<protein>
    <submittedName>
        <fullName evidence="4">Glycosyl transferase, family 8</fullName>
    </submittedName>
</protein>
<dbReference type="SUPFAM" id="SSF53448">
    <property type="entry name" value="Nucleotide-diphospho-sugar transferases"/>
    <property type="match status" value="1"/>
</dbReference>
<sequence>MSTNYNVVYAADNNFASVLGTSIYSLFDNNRDAEKINVFILDGGINESNKRKIINIENQYRNSNIVWIKVESISSNLGIDVHNDRGSLSQYSRLFIGSLVNKNVNRILYLDCDTLIVSSINKLWNLDLKGNTISALKDAFSKYYRKNIGLSNNDIMFNSGVMLIDLEAWRNQNIEKKALSFILKKNGKIQQGDQGVLNSILSKKTLPLDPKYNLVSIFYELTFNEIRLYRAPYNFYDEKAINDAKKKPVIIHYTSSFYSIRPWFVESNHPITNVWLSYYRRTPWKNTDLNHELNKSKKIIIKLFNLNMKKPLLLCAGIFQKYLRPLKNRFGCSK</sequence>
<dbReference type="InterPro" id="IPR029044">
    <property type="entry name" value="Nucleotide-diphossugar_trans"/>
</dbReference>
<keyword evidence="3" id="KW-0479">Metal-binding</keyword>
<keyword evidence="2 4" id="KW-0808">Transferase</keyword>
<dbReference type="PANTHER" id="PTHR13778">
    <property type="entry name" value="GLYCOSYLTRANSFERASE 8 DOMAIN-CONTAINING PROTEIN"/>
    <property type="match status" value="1"/>
</dbReference>
<evidence type="ECO:0000313" key="4">
    <source>
        <dbReference type="EMBL" id="CUR38069.1"/>
    </source>
</evidence>
<dbReference type="InterPro" id="IPR002495">
    <property type="entry name" value="Glyco_trans_8"/>
</dbReference>
<dbReference type="PANTHER" id="PTHR13778:SF47">
    <property type="entry name" value="LIPOPOLYSACCHARIDE 1,3-GALACTOSYLTRANSFERASE"/>
    <property type="match status" value="1"/>
</dbReference>
<evidence type="ECO:0000256" key="2">
    <source>
        <dbReference type="ARBA" id="ARBA00022679"/>
    </source>
</evidence>
<reference evidence="4" key="1">
    <citation type="submission" date="2015-10" db="EMBL/GenBank/DDBJ databases">
        <authorList>
            <person name="Gilbert D.G."/>
        </authorList>
    </citation>
    <scope>NUCLEOTIDE SEQUENCE</scope>
    <source>
        <strain evidence="4">3c6</strain>
    </source>
</reference>
<dbReference type="Gene3D" id="3.90.550.10">
    <property type="entry name" value="Spore Coat Polysaccharide Biosynthesis Protein SpsA, Chain A"/>
    <property type="match status" value="1"/>
</dbReference>
<keyword evidence="1" id="KW-0328">Glycosyltransferase</keyword>